<dbReference type="PANTHER" id="PTHR30290">
    <property type="entry name" value="PERIPLASMIC BINDING COMPONENT OF ABC TRANSPORTER"/>
    <property type="match status" value="1"/>
</dbReference>
<evidence type="ECO:0000256" key="6">
    <source>
        <dbReference type="ARBA" id="ARBA00023014"/>
    </source>
</evidence>
<dbReference type="InterPro" id="IPR006311">
    <property type="entry name" value="TAT_signal"/>
</dbReference>
<keyword evidence="9" id="KW-1185">Reference proteome</keyword>
<dbReference type="RefSeq" id="WP_073613451.1">
    <property type="nucleotide sequence ID" value="NZ_FRFE01000009.1"/>
</dbReference>
<feature type="domain" description="Solute-binding protein family 5" evidence="7">
    <location>
        <begin position="98"/>
        <end position="446"/>
    </location>
</feature>
<dbReference type="InterPro" id="IPR030678">
    <property type="entry name" value="Peptide/Ni-bd"/>
</dbReference>
<dbReference type="GO" id="GO:0051536">
    <property type="term" value="F:iron-sulfur cluster binding"/>
    <property type="evidence" value="ECO:0007669"/>
    <property type="project" value="UniProtKB-KW"/>
</dbReference>
<evidence type="ECO:0000256" key="3">
    <source>
        <dbReference type="ARBA" id="ARBA00011771"/>
    </source>
</evidence>
<keyword evidence="5" id="KW-0732">Signal</keyword>
<organism evidence="8 9">
    <name type="scientific">Desulfopila aestuarii DSM 18488</name>
    <dbReference type="NCBI Taxonomy" id="1121416"/>
    <lineage>
        <taxon>Bacteria</taxon>
        <taxon>Pseudomonadati</taxon>
        <taxon>Thermodesulfobacteriota</taxon>
        <taxon>Desulfobulbia</taxon>
        <taxon>Desulfobulbales</taxon>
        <taxon>Desulfocapsaceae</taxon>
        <taxon>Desulfopila</taxon>
    </lineage>
</organism>
<evidence type="ECO:0000256" key="4">
    <source>
        <dbReference type="ARBA" id="ARBA00022448"/>
    </source>
</evidence>
<dbReference type="GO" id="GO:0030288">
    <property type="term" value="C:outer membrane-bounded periplasmic space"/>
    <property type="evidence" value="ECO:0007669"/>
    <property type="project" value="UniProtKB-ARBA"/>
</dbReference>
<comment type="subunit">
    <text evidence="3">Heterodimer of a large and a small subunit.</text>
</comment>
<dbReference type="GO" id="GO:0043190">
    <property type="term" value="C:ATP-binding cassette (ABC) transporter complex"/>
    <property type="evidence" value="ECO:0007669"/>
    <property type="project" value="InterPro"/>
</dbReference>
<dbReference type="Gene3D" id="3.10.105.10">
    <property type="entry name" value="Dipeptide-binding Protein, Domain 3"/>
    <property type="match status" value="1"/>
</dbReference>
<dbReference type="EMBL" id="FRFE01000009">
    <property type="protein sequence ID" value="SHO48132.1"/>
    <property type="molecule type" value="Genomic_DNA"/>
</dbReference>
<dbReference type="InterPro" id="IPR019546">
    <property type="entry name" value="TAT_signal_bac_arc"/>
</dbReference>
<dbReference type="InterPro" id="IPR039424">
    <property type="entry name" value="SBP_5"/>
</dbReference>
<evidence type="ECO:0000313" key="8">
    <source>
        <dbReference type="EMBL" id="SHO48132.1"/>
    </source>
</evidence>
<name>A0A1M7Y667_9BACT</name>
<keyword evidence="6" id="KW-0411">Iron-sulfur</keyword>
<protein>
    <submittedName>
        <fullName evidence="8">Peptide/nickel transport system substrate-binding protein</fullName>
    </submittedName>
</protein>
<dbReference type="NCBIfam" id="TIGR01409">
    <property type="entry name" value="TAT_signal_seq"/>
    <property type="match status" value="1"/>
</dbReference>
<dbReference type="CDD" id="cd08503">
    <property type="entry name" value="PBP2_NikA_DppA_OppA_like_17"/>
    <property type="match status" value="1"/>
</dbReference>
<dbReference type="PROSITE" id="PS51318">
    <property type="entry name" value="TAT"/>
    <property type="match status" value="1"/>
</dbReference>
<evidence type="ECO:0000256" key="1">
    <source>
        <dbReference type="ARBA" id="ARBA00004196"/>
    </source>
</evidence>
<dbReference type="SUPFAM" id="SSF53850">
    <property type="entry name" value="Periplasmic binding protein-like II"/>
    <property type="match status" value="1"/>
</dbReference>
<evidence type="ECO:0000313" key="9">
    <source>
        <dbReference type="Proteomes" id="UP000184603"/>
    </source>
</evidence>
<dbReference type="PIRSF" id="PIRSF002741">
    <property type="entry name" value="MppA"/>
    <property type="match status" value="1"/>
</dbReference>
<dbReference type="Proteomes" id="UP000184603">
    <property type="component" value="Unassembled WGS sequence"/>
</dbReference>
<dbReference type="AlphaFoldDB" id="A0A1M7Y667"/>
<dbReference type="GO" id="GO:0015833">
    <property type="term" value="P:peptide transport"/>
    <property type="evidence" value="ECO:0007669"/>
    <property type="project" value="TreeGrafter"/>
</dbReference>
<dbReference type="GO" id="GO:1904680">
    <property type="term" value="F:peptide transmembrane transporter activity"/>
    <property type="evidence" value="ECO:0007669"/>
    <property type="project" value="TreeGrafter"/>
</dbReference>
<comment type="subcellular location">
    <subcellularLocation>
        <location evidence="1">Cell envelope</location>
    </subcellularLocation>
</comment>
<proteinExistence type="inferred from homology"/>
<comment type="similarity">
    <text evidence="2">Belongs to the bacterial solute-binding protein 5 family.</text>
</comment>
<gene>
    <name evidence="8" type="ORF">SAMN02745220_02146</name>
</gene>
<reference evidence="8 9" key="1">
    <citation type="submission" date="2016-12" db="EMBL/GenBank/DDBJ databases">
        <authorList>
            <person name="Song W.-J."/>
            <person name="Kurnit D.M."/>
        </authorList>
    </citation>
    <scope>NUCLEOTIDE SEQUENCE [LARGE SCALE GENOMIC DNA]</scope>
    <source>
        <strain evidence="8 9">DSM 18488</strain>
    </source>
</reference>
<keyword evidence="4" id="KW-0813">Transport</keyword>
<keyword evidence="6" id="KW-0479">Metal-binding</keyword>
<dbReference type="Gene3D" id="3.90.76.10">
    <property type="entry name" value="Dipeptide-binding Protein, Domain 1"/>
    <property type="match status" value="1"/>
</dbReference>
<keyword evidence="6" id="KW-0408">Iron</keyword>
<dbReference type="Gene3D" id="3.40.190.10">
    <property type="entry name" value="Periplasmic binding protein-like II"/>
    <property type="match status" value="1"/>
</dbReference>
<accession>A0A1M7Y667</accession>
<dbReference type="STRING" id="1121416.SAMN02745220_02146"/>
<dbReference type="PANTHER" id="PTHR30290:SF10">
    <property type="entry name" value="PERIPLASMIC OLIGOPEPTIDE-BINDING PROTEIN-RELATED"/>
    <property type="match status" value="1"/>
</dbReference>
<dbReference type="InterPro" id="IPR000914">
    <property type="entry name" value="SBP_5_dom"/>
</dbReference>
<evidence type="ECO:0000259" key="7">
    <source>
        <dbReference type="Pfam" id="PF00496"/>
    </source>
</evidence>
<evidence type="ECO:0000256" key="5">
    <source>
        <dbReference type="ARBA" id="ARBA00022729"/>
    </source>
</evidence>
<sequence>MVGLELLQRLLSEGKVSRREFIAQAAALGATAAFSQSIFASNAFAGDEPRRGGRLRIGISGGSTTDTIDPAASTDMMNQILINGQLGNSLVEIDHENKPIPELAESWESSPDARIWNFKLRKGVEFHNGKTMDADDVIHSLNHHRGEDTKSAAKVIVDSIEEIKKEDKYTISIVLKSGNADFPFLLSDYHLIIAPATSDFTDGIFSGGYILQQYEPGVRAFATKNPNYFKSDRAFFDEVETLGINDVNARTNALKTGQIDIMNRCELKTVHLLKKMKGIEIIRQNGFKHYTFAMQCDTAPYNSNDVRLALKYGVDREKLLETILRGYGSIGNDHPISTANRYHASELPQRQFDPDKAKFHLKKAGITDASFDFHTSEAAFSGAIDAGVIYKETAAKAGITINVVREPNDGYWSNVWMKKPWCAVFWGGRPTEDMMFSTAYAADAAWNDTSWKNNRFNELLVTARAELDEAKRRAMYVEMQSIVRDDGGVVVPMFAADLAATSDKIAHGPVSANWELDGLRAPERWWFKS</sequence>
<dbReference type="OrthoDB" id="9803988at2"/>
<evidence type="ECO:0000256" key="2">
    <source>
        <dbReference type="ARBA" id="ARBA00005695"/>
    </source>
</evidence>
<dbReference type="Pfam" id="PF00496">
    <property type="entry name" value="SBP_bac_5"/>
    <property type="match status" value="1"/>
</dbReference>